<gene>
    <name evidence="3" type="ORF">SAMN05660324_1474</name>
</gene>
<sequence length="166" mass="16073">MRRALPAALTAAALLLLPGCGGSDDGGAAAPSSSAAASPTGTAGGTAGADAAFCQQAQVALRANQQAVADAQADPAQLSSVLTQATDQLEAVTPPEAVAADWQTLVDAGRQLAQAVQGVDVTTPEGQQAVAGTLQQVGAAVGPASTRVQTYLADTCGIVPPPTATG</sequence>
<dbReference type="RefSeq" id="WP_091060767.1">
    <property type="nucleotide sequence ID" value="NZ_FNCF01000002.1"/>
</dbReference>
<feature type="chain" id="PRO_5011735523" description="Lipoprotein" evidence="2">
    <location>
        <begin position="24"/>
        <end position="166"/>
    </location>
</feature>
<reference evidence="4" key="1">
    <citation type="submission" date="2016-10" db="EMBL/GenBank/DDBJ databases">
        <authorList>
            <person name="Varghese N."/>
            <person name="Submissions S."/>
        </authorList>
    </citation>
    <scope>NUCLEOTIDE SEQUENCE [LARGE SCALE GENOMIC DNA]</scope>
    <source>
        <strain evidence="4">DSM 44526</strain>
    </source>
</reference>
<keyword evidence="2" id="KW-0732">Signal</keyword>
<protein>
    <recommendedName>
        <fullName evidence="5">Lipoprotein</fullName>
    </recommendedName>
</protein>
<feature type="region of interest" description="Disordered" evidence="1">
    <location>
        <begin position="25"/>
        <end position="47"/>
    </location>
</feature>
<evidence type="ECO:0000313" key="4">
    <source>
        <dbReference type="Proteomes" id="UP000198863"/>
    </source>
</evidence>
<evidence type="ECO:0000313" key="3">
    <source>
        <dbReference type="EMBL" id="SDF97550.1"/>
    </source>
</evidence>
<dbReference type="OrthoDB" id="5150380at2"/>
<feature type="signal peptide" evidence="2">
    <location>
        <begin position="1"/>
        <end position="23"/>
    </location>
</feature>
<keyword evidence="4" id="KW-1185">Reference proteome</keyword>
<proteinExistence type="predicted"/>
<accession>A0A1G7QIV2</accession>
<feature type="compositionally biased region" description="Low complexity" evidence="1">
    <location>
        <begin position="26"/>
        <end position="41"/>
    </location>
</feature>
<organism evidence="3 4">
    <name type="scientific">Klenkia brasiliensis</name>
    <dbReference type="NCBI Taxonomy" id="333142"/>
    <lineage>
        <taxon>Bacteria</taxon>
        <taxon>Bacillati</taxon>
        <taxon>Actinomycetota</taxon>
        <taxon>Actinomycetes</taxon>
        <taxon>Geodermatophilales</taxon>
        <taxon>Geodermatophilaceae</taxon>
        <taxon>Klenkia</taxon>
    </lineage>
</organism>
<dbReference type="AlphaFoldDB" id="A0A1G7QIV2"/>
<dbReference type="Proteomes" id="UP000198863">
    <property type="component" value="Unassembled WGS sequence"/>
</dbReference>
<dbReference type="EMBL" id="FNCF01000002">
    <property type="protein sequence ID" value="SDF97550.1"/>
    <property type="molecule type" value="Genomic_DNA"/>
</dbReference>
<evidence type="ECO:0000256" key="2">
    <source>
        <dbReference type="SAM" id="SignalP"/>
    </source>
</evidence>
<evidence type="ECO:0008006" key="5">
    <source>
        <dbReference type="Google" id="ProtNLM"/>
    </source>
</evidence>
<name>A0A1G7QIV2_9ACTN</name>
<evidence type="ECO:0000256" key="1">
    <source>
        <dbReference type="SAM" id="MobiDB-lite"/>
    </source>
</evidence>